<accession>C0LTN5</accession>
<dbReference type="EMBL" id="FJ768674">
    <property type="protein sequence ID" value="ACN39744.1"/>
    <property type="molecule type" value="Genomic_DNA"/>
</dbReference>
<protein>
    <submittedName>
        <fullName evidence="1">SibU</fullName>
    </submittedName>
</protein>
<dbReference type="AlphaFoldDB" id="C0LTN5"/>
<name>C0LTN5_STRSJ</name>
<organism evidence="1">
    <name type="scientific">Streptosporangium sibiricum</name>
    <dbReference type="NCBI Taxonomy" id="457432"/>
    <lineage>
        <taxon>Bacteria</taxon>
        <taxon>Bacillati</taxon>
        <taxon>Actinomycetota</taxon>
        <taxon>Actinomycetes</taxon>
        <taxon>Streptosporangiales</taxon>
        <taxon>Streptosporangiaceae</taxon>
        <taxon>Streptosporangium</taxon>
    </lineage>
</organism>
<dbReference type="BioCyc" id="MetaCyc:MONOMER-22185"/>
<gene>
    <name evidence="1" type="primary">sibU</name>
</gene>
<reference evidence="1" key="1">
    <citation type="journal article" date="2009" name="Appl. Environ. Microbiol.">
        <title>Biosynthesis of sibiromycin, a potent antitumor antibiotic.</title>
        <authorList>
            <person name="Li W."/>
            <person name="Khullar A."/>
            <person name="Chou S."/>
            <person name="Sacramo A."/>
            <person name="Gerratana B."/>
        </authorList>
    </citation>
    <scope>NUCLEOTIDE SEQUENCE</scope>
    <source>
        <strain evidence="1">DSM 44039</strain>
    </source>
</reference>
<evidence type="ECO:0000313" key="1">
    <source>
        <dbReference type="EMBL" id="ACN39744.1"/>
    </source>
</evidence>
<proteinExistence type="predicted"/>
<sequence>MTGVMLLDDRVQAWDFGDFPYGLEPLTMPLAGKARALAGVVAPEVPPCDVDHVCAELRLLDGGTRDAGRFDLASPATYEQLFWFRWITGHQVTFALWRLMGALLAEHPTDGAPPGPDVLERLETYVHGYGAMLLYSGSCPRDLYSTLIRPAMFRQHRGFSGTWAPDFHQVRSLLRGRSRGWLRERSAAGVRAAVEAHCAIHEEVAARLVPEGRSLLQESIGEAPVRPSQRTAVLYDNFFMTLRAPISDGTVAVQLLRRLRAVALDLAANGLYPLGRDAAVDETPAAAAMVAHGERRLGRVVTAIASYAAEVAWRQGT</sequence>